<name>A0A5D8QCV6_9THEO</name>
<dbReference type="EMBL" id="VTPS01000012">
    <property type="protein sequence ID" value="TZE81626.1"/>
    <property type="molecule type" value="Genomic_DNA"/>
</dbReference>
<dbReference type="InterPro" id="IPR043129">
    <property type="entry name" value="ATPase_NBD"/>
</dbReference>
<comment type="similarity">
    <text evidence="1">Belongs to the ROK (NagC/XylR) family.</text>
</comment>
<gene>
    <name evidence="2" type="ORF">FWJ32_08760</name>
</gene>
<dbReference type="PANTHER" id="PTHR18964:SF149">
    <property type="entry name" value="BIFUNCTIONAL UDP-N-ACETYLGLUCOSAMINE 2-EPIMERASE_N-ACETYLMANNOSAMINE KINASE"/>
    <property type="match status" value="1"/>
</dbReference>
<sequence>MVNAIGIDIGGTKTAIGLVDRDGRIIFREVFATKGPDESIREMMGIIDKIIENTRDIQGIGVGSPGPIDSKKGVVVCPPNLPEWRDIPLADILRDRYGVNVLLNNDANAAALGEWLFGAGRGVQNFIYITVSTGIGGGAVLNGRFYEGENANALEVGHATIDYKGPRCGCGNYGCFEVMASGTALARFAREAVEGCSDSILAGYENIRAEDVFEAAKMGDPLAVRLVDDEALYLGVGLTNVINSFNPEMIAIGGGVSKAWDMYYEKMIQVIEERALPTNYETVQVVRAKLGEDIGIVGAASLVYNLSME</sequence>
<dbReference type="InterPro" id="IPR000600">
    <property type="entry name" value="ROK"/>
</dbReference>
<dbReference type="SUPFAM" id="SSF53067">
    <property type="entry name" value="Actin-like ATPase domain"/>
    <property type="match status" value="1"/>
</dbReference>
<evidence type="ECO:0000256" key="1">
    <source>
        <dbReference type="ARBA" id="ARBA00006479"/>
    </source>
</evidence>
<dbReference type="Proteomes" id="UP000322976">
    <property type="component" value="Unassembled WGS sequence"/>
</dbReference>
<reference evidence="2 3" key="1">
    <citation type="submission" date="2019-08" db="EMBL/GenBank/DDBJ databases">
        <title>Calorimonas adulescens gen. nov., sp. nov., an anaerobic thermophilic bacterium from Sakhalin hot spring.</title>
        <authorList>
            <person name="Khomyakova M.A."/>
            <person name="Merkel A.Y."/>
            <person name="Novikov A."/>
            <person name="Bonch-Osmolovskaya E.A."/>
            <person name="Slobodkin A.I."/>
        </authorList>
    </citation>
    <scope>NUCLEOTIDE SEQUENCE [LARGE SCALE GENOMIC DNA]</scope>
    <source>
        <strain evidence="2 3">A05MB</strain>
    </source>
</reference>
<proteinExistence type="inferred from homology"/>
<dbReference type="PANTHER" id="PTHR18964">
    <property type="entry name" value="ROK (REPRESSOR, ORF, KINASE) FAMILY"/>
    <property type="match status" value="1"/>
</dbReference>
<dbReference type="Pfam" id="PF00480">
    <property type="entry name" value="ROK"/>
    <property type="match status" value="1"/>
</dbReference>
<evidence type="ECO:0000313" key="2">
    <source>
        <dbReference type="EMBL" id="TZE81626.1"/>
    </source>
</evidence>
<keyword evidence="3" id="KW-1185">Reference proteome</keyword>
<accession>A0A5D8QCV6</accession>
<dbReference type="Gene3D" id="3.30.420.40">
    <property type="match status" value="2"/>
</dbReference>
<evidence type="ECO:0000313" key="3">
    <source>
        <dbReference type="Proteomes" id="UP000322976"/>
    </source>
</evidence>
<organism evidence="2 3">
    <name type="scientific">Calorimonas adulescens</name>
    <dbReference type="NCBI Taxonomy" id="2606906"/>
    <lineage>
        <taxon>Bacteria</taxon>
        <taxon>Bacillati</taxon>
        <taxon>Bacillota</taxon>
        <taxon>Clostridia</taxon>
        <taxon>Thermoanaerobacterales</taxon>
        <taxon>Thermoanaerobacteraceae</taxon>
        <taxon>Calorimonas</taxon>
    </lineage>
</organism>
<dbReference type="AlphaFoldDB" id="A0A5D8QCV6"/>
<dbReference type="CDD" id="cd24059">
    <property type="entry name" value="ASKHA_NBD_ROK_TM1224-like"/>
    <property type="match status" value="1"/>
</dbReference>
<comment type="caution">
    <text evidence="2">The sequence shown here is derived from an EMBL/GenBank/DDBJ whole genome shotgun (WGS) entry which is preliminary data.</text>
</comment>
<protein>
    <submittedName>
        <fullName evidence="2">ROK family protein</fullName>
    </submittedName>
</protein>